<dbReference type="PANTHER" id="PTHR10520">
    <property type="entry name" value="TRIFUNCTIONAL PURINE BIOSYNTHETIC PROTEIN ADENOSINE-3-RELATED"/>
    <property type="match status" value="1"/>
</dbReference>
<dbReference type="InterPro" id="IPR036921">
    <property type="entry name" value="PurM-like_N_sf"/>
</dbReference>
<gene>
    <name evidence="14" type="ORF">A3J05_04350</name>
</gene>
<comment type="catalytic activity">
    <reaction evidence="11">
        <text>2-formamido-N(1)-(5-O-phospho-beta-D-ribosyl)acetamidine + ATP = 5-amino-1-(5-phospho-beta-D-ribosyl)imidazole + ADP + phosphate + H(+)</text>
        <dbReference type="Rhea" id="RHEA:23032"/>
        <dbReference type="ChEBI" id="CHEBI:15378"/>
        <dbReference type="ChEBI" id="CHEBI:30616"/>
        <dbReference type="ChEBI" id="CHEBI:43474"/>
        <dbReference type="ChEBI" id="CHEBI:137981"/>
        <dbReference type="ChEBI" id="CHEBI:147287"/>
        <dbReference type="ChEBI" id="CHEBI:456216"/>
        <dbReference type="EC" id="6.3.3.1"/>
    </reaction>
</comment>
<dbReference type="SUPFAM" id="SSF56042">
    <property type="entry name" value="PurM C-terminal domain-like"/>
    <property type="match status" value="1"/>
</dbReference>
<dbReference type="EC" id="6.3.3.1" evidence="3"/>
<evidence type="ECO:0000313" key="15">
    <source>
        <dbReference type="Proteomes" id="UP000177235"/>
    </source>
</evidence>
<dbReference type="AlphaFoldDB" id="A0A1F5Q972"/>
<organism evidence="14 15">
    <name type="scientific">Candidatus Doudnabacteria bacterium RIFCSPLOWO2_02_FULL_48_13</name>
    <dbReference type="NCBI Taxonomy" id="1817845"/>
    <lineage>
        <taxon>Bacteria</taxon>
        <taxon>Candidatus Doudnaibacteriota</taxon>
    </lineage>
</organism>
<dbReference type="Pfam" id="PF00586">
    <property type="entry name" value="AIRS"/>
    <property type="match status" value="1"/>
</dbReference>
<dbReference type="InterPro" id="IPR004733">
    <property type="entry name" value="PurM_cligase"/>
</dbReference>
<dbReference type="GO" id="GO:0005524">
    <property type="term" value="F:ATP binding"/>
    <property type="evidence" value="ECO:0007669"/>
    <property type="project" value="UniProtKB-KW"/>
</dbReference>
<comment type="pathway">
    <text evidence="1">Purine metabolism; IMP biosynthesis via de novo pathway; 5-amino-1-(5-phospho-D-ribosyl)imidazole from N(2)-formyl-N(1)-(5-phospho-D-ribosyl)glycinamide: step 2/2.</text>
</comment>
<feature type="domain" description="PurM-like C-terminal" evidence="13">
    <location>
        <begin position="204"/>
        <end position="369"/>
    </location>
</feature>
<evidence type="ECO:0000259" key="13">
    <source>
        <dbReference type="Pfam" id="PF02769"/>
    </source>
</evidence>
<evidence type="ECO:0000256" key="6">
    <source>
        <dbReference type="ARBA" id="ARBA00022741"/>
    </source>
</evidence>
<dbReference type="Gene3D" id="3.90.650.10">
    <property type="entry name" value="PurM-like C-terminal domain"/>
    <property type="match status" value="1"/>
</dbReference>
<dbReference type="Pfam" id="PF02769">
    <property type="entry name" value="AIRS_C"/>
    <property type="match status" value="1"/>
</dbReference>
<dbReference type="Gene3D" id="3.30.1330.10">
    <property type="entry name" value="PurM-like, N-terminal domain"/>
    <property type="match status" value="1"/>
</dbReference>
<evidence type="ECO:0000256" key="1">
    <source>
        <dbReference type="ARBA" id="ARBA00004686"/>
    </source>
</evidence>
<proteinExistence type="inferred from homology"/>
<keyword evidence="6" id="KW-0547">Nucleotide-binding</keyword>
<dbReference type="GO" id="GO:0004637">
    <property type="term" value="F:phosphoribosylamine-glycine ligase activity"/>
    <property type="evidence" value="ECO:0007669"/>
    <property type="project" value="TreeGrafter"/>
</dbReference>
<evidence type="ECO:0000259" key="12">
    <source>
        <dbReference type="Pfam" id="PF00586"/>
    </source>
</evidence>
<reference evidence="14 15" key="1">
    <citation type="journal article" date="2016" name="Nat. Commun.">
        <title>Thousands of microbial genomes shed light on interconnected biogeochemical processes in an aquifer system.</title>
        <authorList>
            <person name="Anantharaman K."/>
            <person name="Brown C.T."/>
            <person name="Hug L.A."/>
            <person name="Sharon I."/>
            <person name="Castelle C.J."/>
            <person name="Probst A.J."/>
            <person name="Thomas B.C."/>
            <person name="Singh A."/>
            <person name="Wilkins M.J."/>
            <person name="Karaoz U."/>
            <person name="Brodie E.L."/>
            <person name="Williams K.H."/>
            <person name="Hubbard S.S."/>
            <person name="Banfield J.F."/>
        </authorList>
    </citation>
    <scope>NUCLEOTIDE SEQUENCE [LARGE SCALE GENOMIC DNA]</scope>
</reference>
<evidence type="ECO:0000313" key="14">
    <source>
        <dbReference type="EMBL" id="OGE98666.1"/>
    </source>
</evidence>
<dbReference type="InterPro" id="IPR036676">
    <property type="entry name" value="PurM-like_C_sf"/>
</dbReference>
<dbReference type="GO" id="GO:0046084">
    <property type="term" value="P:adenine biosynthetic process"/>
    <property type="evidence" value="ECO:0007669"/>
    <property type="project" value="TreeGrafter"/>
</dbReference>
<dbReference type="PANTHER" id="PTHR10520:SF12">
    <property type="entry name" value="TRIFUNCTIONAL PURINE BIOSYNTHETIC PROTEIN ADENOSINE-3"/>
    <property type="match status" value="1"/>
</dbReference>
<evidence type="ECO:0000256" key="10">
    <source>
        <dbReference type="ARBA" id="ARBA00033093"/>
    </source>
</evidence>
<accession>A0A1F5Q972</accession>
<sequence length="383" mass="42197">MSEENVSAGVNYALMKNFKKAMAAMGETTLEFSRRWDVETEPDGLYHYVGPQKTHRFKSVIEGLGNKDWLAGWMEEYAGDGKPYREDIPVDSMMMAVNDGLAKGGRPFGYQDEITAPNSDFFGDEKRNAQLVRGYFKCCRDNGIALTQGETAPYVYLLHTTLPTFDENGKKIITSAPFDAASYSGAVQVVIAPASRYVNGSRLRPGHVILGTSSSEWCSNGASVYIKRVSTLPDKFLTKLPNGKTFGEQTLIPTKSMVPLVAALQDAEVDITAMGPITGDGVAKAIAITKLDVSLRIRQWPFAMPLSCLFVMDKFNISMQEMLHTFNCGLQYVICILRSDVTKAQDAAARVGFDLYEIGVVEEGQRCTIMEPFDNLVLPEPGD</sequence>
<dbReference type="InterPro" id="IPR016188">
    <property type="entry name" value="PurM-like_N"/>
</dbReference>
<evidence type="ECO:0000256" key="8">
    <source>
        <dbReference type="ARBA" id="ARBA00031908"/>
    </source>
</evidence>
<protein>
    <recommendedName>
        <fullName evidence="4">Phosphoribosylformylglycinamidine cyclo-ligase</fullName>
        <ecNumber evidence="3">6.3.3.1</ecNumber>
    </recommendedName>
    <alternativeName>
        <fullName evidence="9">AIR synthase</fullName>
    </alternativeName>
    <alternativeName>
        <fullName evidence="10">AIRS</fullName>
    </alternativeName>
    <alternativeName>
        <fullName evidence="8">Phosphoribosyl-aminoimidazole synthetase</fullName>
    </alternativeName>
</protein>
<dbReference type="EMBL" id="MFFF01000027">
    <property type="protein sequence ID" value="OGE98666.1"/>
    <property type="molecule type" value="Genomic_DNA"/>
</dbReference>
<evidence type="ECO:0000256" key="7">
    <source>
        <dbReference type="ARBA" id="ARBA00022840"/>
    </source>
</evidence>
<evidence type="ECO:0000256" key="3">
    <source>
        <dbReference type="ARBA" id="ARBA00013047"/>
    </source>
</evidence>
<dbReference type="UniPathway" id="UPA00074">
    <property type="reaction ID" value="UER00129"/>
</dbReference>
<dbReference type="SUPFAM" id="SSF55326">
    <property type="entry name" value="PurM N-terminal domain-like"/>
    <property type="match status" value="1"/>
</dbReference>
<keyword evidence="5" id="KW-0436">Ligase</keyword>
<comment type="caution">
    <text evidence="14">The sequence shown here is derived from an EMBL/GenBank/DDBJ whole genome shotgun (WGS) entry which is preliminary data.</text>
</comment>
<comment type="similarity">
    <text evidence="2">Belongs to the AIR synthase family.</text>
</comment>
<evidence type="ECO:0000256" key="4">
    <source>
        <dbReference type="ARBA" id="ARBA00020367"/>
    </source>
</evidence>
<dbReference type="InterPro" id="IPR010918">
    <property type="entry name" value="PurM-like_C_dom"/>
</dbReference>
<dbReference type="Proteomes" id="UP000177235">
    <property type="component" value="Unassembled WGS sequence"/>
</dbReference>
<feature type="domain" description="PurM-like N-terminal" evidence="12">
    <location>
        <begin position="90"/>
        <end position="153"/>
    </location>
</feature>
<dbReference type="GO" id="GO:0005829">
    <property type="term" value="C:cytosol"/>
    <property type="evidence" value="ECO:0007669"/>
    <property type="project" value="TreeGrafter"/>
</dbReference>
<dbReference type="GO" id="GO:0006189">
    <property type="term" value="P:'de novo' IMP biosynthetic process"/>
    <property type="evidence" value="ECO:0007669"/>
    <property type="project" value="UniProtKB-UniPathway"/>
</dbReference>
<evidence type="ECO:0000256" key="9">
    <source>
        <dbReference type="ARBA" id="ARBA00032931"/>
    </source>
</evidence>
<evidence type="ECO:0000256" key="11">
    <source>
        <dbReference type="ARBA" id="ARBA00049057"/>
    </source>
</evidence>
<name>A0A1F5Q972_9BACT</name>
<evidence type="ECO:0000256" key="2">
    <source>
        <dbReference type="ARBA" id="ARBA00010280"/>
    </source>
</evidence>
<dbReference type="GO" id="GO:0004641">
    <property type="term" value="F:phosphoribosylformylglycinamidine cyclo-ligase activity"/>
    <property type="evidence" value="ECO:0007669"/>
    <property type="project" value="UniProtKB-EC"/>
</dbReference>
<keyword evidence="7" id="KW-0067">ATP-binding</keyword>
<evidence type="ECO:0000256" key="5">
    <source>
        <dbReference type="ARBA" id="ARBA00022598"/>
    </source>
</evidence>